<evidence type="ECO:0000256" key="1">
    <source>
        <dbReference type="ARBA" id="ARBA00004651"/>
    </source>
</evidence>
<dbReference type="GO" id="GO:0055085">
    <property type="term" value="P:transmembrane transport"/>
    <property type="evidence" value="ECO:0007669"/>
    <property type="project" value="UniProtKB-UniRule"/>
</dbReference>
<gene>
    <name evidence="8" type="ORF">NCTC13765_01949</name>
</gene>
<name>A0A380KZK1_9STRE</name>
<protein>
    <submittedName>
        <fullName evidence="8">Putative ABC transporter permease</fullName>
    </submittedName>
</protein>
<dbReference type="GO" id="GO:0005886">
    <property type="term" value="C:plasma membrane"/>
    <property type="evidence" value="ECO:0007669"/>
    <property type="project" value="UniProtKB-SubCell"/>
</dbReference>
<keyword evidence="9" id="KW-1185">Reference proteome</keyword>
<keyword evidence="5 6" id="KW-0472">Membrane</keyword>
<proteinExistence type="inferred from homology"/>
<dbReference type="STRING" id="1123307.GCA_000380065_00291"/>
<evidence type="ECO:0000313" key="9">
    <source>
        <dbReference type="Proteomes" id="UP000254634"/>
    </source>
</evidence>
<feature type="transmembrane region" description="Helical" evidence="6">
    <location>
        <begin position="102"/>
        <end position="128"/>
    </location>
</feature>
<dbReference type="Proteomes" id="UP000254634">
    <property type="component" value="Unassembled WGS sequence"/>
</dbReference>
<keyword evidence="3 6" id="KW-0812">Transmembrane</keyword>
<evidence type="ECO:0000256" key="2">
    <source>
        <dbReference type="ARBA" id="ARBA00022475"/>
    </source>
</evidence>
<dbReference type="EMBL" id="UHFR01000005">
    <property type="protein sequence ID" value="SUN77424.1"/>
    <property type="molecule type" value="Genomic_DNA"/>
</dbReference>
<dbReference type="InterPro" id="IPR052536">
    <property type="entry name" value="ABC-4_Integral_Memb_Prot"/>
</dbReference>
<dbReference type="RefSeq" id="WP_018370977.1">
    <property type="nucleotide sequence ID" value="NZ_UHFR01000005.1"/>
</dbReference>
<evidence type="ECO:0000256" key="6">
    <source>
        <dbReference type="PIRNR" id="PIRNR018968"/>
    </source>
</evidence>
<evidence type="ECO:0000313" key="8">
    <source>
        <dbReference type="EMBL" id="SUN77424.1"/>
    </source>
</evidence>
<feature type="transmembrane region" description="Helical" evidence="6">
    <location>
        <begin position="20"/>
        <end position="42"/>
    </location>
</feature>
<accession>A0A380KZK1</accession>
<feature type="transmembrane region" description="Helical" evidence="6">
    <location>
        <begin position="54"/>
        <end position="81"/>
    </location>
</feature>
<evidence type="ECO:0000256" key="3">
    <source>
        <dbReference type="ARBA" id="ARBA00022692"/>
    </source>
</evidence>
<dbReference type="PANTHER" id="PTHR46795">
    <property type="entry name" value="ABC TRANSPORTER PERMEASE-RELATED-RELATED"/>
    <property type="match status" value="1"/>
</dbReference>
<feature type="transmembrane region" description="Helical" evidence="6">
    <location>
        <begin position="154"/>
        <end position="178"/>
    </location>
</feature>
<dbReference type="PANTHER" id="PTHR46795:SF3">
    <property type="entry name" value="ABC TRANSPORTER PERMEASE"/>
    <property type="match status" value="1"/>
</dbReference>
<keyword evidence="4 6" id="KW-1133">Transmembrane helix</keyword>
<dbReference type="InterPro" id="IPR003838">
    <property type="entry name" value="ABC3_permease_C"/>
</dbReference>
<reference evidence="8" key="1">
    <citation type="submission" date="2018-06" db="EMBL/GenBank/DDBJ databases">
        <authorList>
            <consortium name="Pathogen Informatics"/>
            <person name="Doyle S."/>
        </authorList>
    </citation>
    <scope>NUCLEOTIDE SEQUENCE [LARGE SCALE GENOMIC DNA]</scope>
    <source>
        <strain evidence="8">NCTC13765</strain>
    </source>
</reference>
<dbReference type="OrthoDB" id="1705903at2"/>
<evidence type="ECO:0000259" key="7">
    <source>
        <dbReference type="Pfam" id="PF02687"/>
    </source>
</evidence>
<feature type="transmembrane region" description="Helical" evidence="6">
    <location>
        <begin position="224"/>
        <end position="253"/>
    </location>
</feature>
<feature type="domain" description="ABC3 transporter permease C-terminal" evidence="7">
    <location>
        <begin position="63"/>
        <end position="176"/>
    </location>
</feature>
<dbReference type="AlphaFoldDB" id="A0A380KZK1"/>
<dbReference type="Pfam" id="PF02687">
    <property type="entry name" value="FtsX"/>
    <property type="match status" value="1"/>
</dbReference>
<feature type="transmembrane region" description="Helical" evidence="6">
    <location>
        <begin position="283"/>
        <end position="308"/>
    </location>
</feature>
<keyword evidence="2 6" id="KW-1003">Cell membrane</keyword>
<comment type="subcellular location">
    <subcellularLocation>
        <location evidence="1 6">Cell membrane</location>
        <topology evidence="1 6">Multi-pass membrane protein</topology>
    </subcellularLocation>
</comment>
<feature type="transmembrane region" description="Helical" evidence="6">
    <location>
        <begin position="534"/>
        <end position="559"/>
    </location>
</feature>
<feature type="transmembrane region" description="Helical" evidence="6">
    <location>
        <begin position="198"/>
        <end position="218"/>
    </location>
</feature>
<keyword evidence="6" id="KW-0813">Transport</keyword>
<sequence length="662" mass="74333">MFRLTSKLAVSNLIKNRTLYYPFALATCVAVAITYIFISLTFNPHLSKMAGSSTIAVVLALGMVIVTIAATIIVLYANSFVMKNRSKELGVYGMLGLNKRHLFSMIFIELVLFGLVTVALGLGAGILFDNLIYAFLLKLIGVKAVLVSTFQVPVVIAVVFIYGGIFALLVFVNGWRLLRFNALQMTKEKQSGEKKGRFLVGQTILGILALAAGYYLALSVTNPMSAIFIFFLAVLLVILATYLLFNAGITVFLQMLQKNKNYYYQPKNMISVSNLIYRMKKNAVGLATICILSTMVLVTLAGGSNIYAGDEYFQKAINPSDFALNGKNVTTEQMNQVFSEFVAEQGLKVKKQYAVQSYIMGVKEQTGNTFELYNMGQNRVIPKSIIFMMSTKDYETMTGQKLDLQENEAAIYSKNVKLDTQQKVRIANQDLTVKKEFNENFIFGYIPDEYSLITDKILYMVVNHPDQLLALQSQQFNVTPYLYGGLNIEASNKVKEKLNQPYQKKLEQFNQTLPEGTAFYGSARVVAVKEFSTVFGGLFFIGIFLAIVFMLGTVLVIYYKQVSEGYEDRERFVILQKVGLDQEQTNQTIRRQVLTVFFLPLIFAFVHLAFAYHMLSLILKILGVLNSGLMLMVTLGVCAIFLIVYIVVFLITSRSYHRIVKM</sequence>
<evidence type="ECO:0000256" key="4">
    <source>
        <dbReference type="ARBA" id="ARBA00022989"/>
    </source>
</evidence>
<evidence type="ECO:0000256" key="5">
    <source>
        <dbReference type="ARBA" id="ARBA00023136"/>
    </source>
</evidence>
<dbReference type="PIRSF" id="PIRSF018968">
    <property type="entry name" value="ABC_permease_BceB"/>
    <property type="match status" value="1"/>
</dbReference>
<dbReference type="InterPro" id="IPR027022">
    <property type="entry name" value="ABC_permease_BceB-typ"/>
</dbReference>
<feature type="transmembrane region" description="Helical" evidence="6">
    <location>
        <begin position="593"/>
        <end position="615"/>
    </location>
</feature>
<organism evidence="8 9">
    <name type="scientific">Streptococcus massiliensis</name>
    <dbReference type="NCBI Taxonomy" id="313439"/>
    <lineage>
        <taxon>Bacteria</taxon>
        <taxon>Bacillati</taxon>
        <taxon>Bacillota</taxon>
        <taxon>Bacilli</taxon>
        <taxon>Lactobacillales</taxon>
        <taxon>Streptococcaceae</taxon>
        <taxon>Streptococcus</taxon>
    </lineage>
</organism>
<feature type="transmembrane region" description="Helical" evidence="6">
    <location>
        <begin position="627"/>
        <end position="652"/>
    </location>
</feature>
<comment type="similarity">
    <text evidence="6">Belongs to the ABC-4 integral membrane protein family.</text>
</comment>